<dbReference type="EMBL" id="BBNU01000017">
    <property type="protein sequence ID" value="GAL81624.1"/>
    <property type="molecule type" value="Genomic_DNA"/>
</dbReference>
<evidence type="ECO:0000313" key="2">
    <source>
        <dbReference type="Proteomes" id="UP000029643"/>
    </source>
</evidence>
<comment type="caution">
    <text evidence="1">The sequence shown here is derived from an EMBL/GenBank/DDBJ whole genome shotgun (WGS) entry which is preliminary data.</text>
</comment>
<reference evidence="1 2" key="1">
    <citation type="journal article" date="2014" name="Genome Announc.">
        <title>Draft Genome Sequences of Marine Flavobacterium Algibacter lectus Strains SS8 and NR4.</title>
        <authorList>
            <person name="Takatani N."/>
            <person name="Nakanishi M."/>
            <person name="Meirelles P."/>
            <person name="Mino S."/>
            <person name="Suda W."/>
            <person name="Oshima K."/>
            <person name="Hattori M."/>
            <person name="Ohkuma M."/>
            <person name="Hosokawa M."/>
            <person name="Miyashita K."/>
            <person name="Thompson F.L."/>
            <person name="Niwa A."/>
            <person name="Sawabe T."/>
            <person name="Sawabe T."/>
        </authorList>
    </citation>
    <scope>NUCLEOTIDE SEQUENCE [LARGE SCALE GENOMIC DNA]</scope>
    <source>
        <strain evidence="2">JCM19274</strain>
    </source>
</reference>
<sequence>MMNTRYSIKNWIKLLNTGSEDKRHIKPFRKSYIEFADKNERIEVEGMTLKFTITLDDGTLFTAETRPVNLD</sequence>
<organism evidence="1 2">
    <name type="scientific">Algibacter lectus</name>
    <dbReference type="NCBI Taxonomy" id="221126"/>
    <lineage>
        <taxon>Bacteria</taxon>
        <taxon>Pseudomonadati</taxon>
        <taxon>Bacteroidota</taxon>
        <taxon>Flavobacteriia</taxon>
        <taxon>Flavobacteriales</taxon>
        <taxon>Flavobacteriaceae</taxon>
        <taxon>Algibacter</taxon>
    </lineage>
</organism>
<gene>
    <name evidence="1" type="ORF">JCM19274_469</name>
</gene>
<accession>A0A090X168</accession>
<name>A0A090X168_9FLAO</name>
<proteinExistence type="predicted"/>
<dbReference type="AlphaFoldDB" id="A0A090X168"/>
<protein>
    <submittedName>
        <fullName evidence="1">Uncharacterized protein</fullName>
    </submittedName>
</protein>
<dbReference type="Proteomes" id="UP000029643">
    <property type="component" value="Unassembled WGS sequence"/>
</dbReference>
<dbReference type="STRING" id="221126.SAMN04489722_11453"/>
<evidence type="ECO:0000313" key="1">
    <source>
        <dbReference type="EMBL" id="GAL81624.1"/>
    </source>
</evidence>